<keyword evidence="3" id="KW-1185">Reference proteome</keyword>
<protein>
    <recommendedName>
        <fullName evidence="1">SnoaL-like domain-containing protein</fullName>
    </recommendedName>
</protein>
<evidence type="ECO:0000313" key="3">
    <source>
        <dbReference type="Proteomes" id="UP000781932"/>
    </source>
</evidence>
<dbReference type="SUPFAM" id="SSF54427">
    <property type="entry name" value="NTF2-like"/>
    <property type="match status" value="1"/>
</dbReference>
<dbReference type="GeneID" id="62160640"/>
<reference evidence="2" key="2">
    <citation type="submission" date="2020-11" db="EMBL/GenBank/DDBJ databases">
        <title>Whole genome sequencing of Colletotrichum sp.</title>
        <authorList>
            <person name="Li H."/>
        </authorList>
    </citation>
    <scope>NUCLEOTIDE SEQUENCE</scope>
    <source>
        <strain evidence="2">CkLH20</strain>
    </source>
</reference>
<dbReference type="OrthoDB" id="4456362at2759"/>
<dbReference type="Proteomes" id="UP000781932">
    <property type="component" value="Unassembled WGS sequence"/>
</dbReference>
<accession>A0A9P6LMP4</accession>
<dbReference type="InterPro" id="IPR032710">
    <property type="entry name" value="NTF2-like_dom_sf"/>
</dbReference>
<sequence>MSIVPYEAAETIRRKKAQYCRLADTNQWHLFPQIALPTATFKFVEVYNDGAPERVVHQNGVDFDWPSLEGFLGYFSATNKHVDAVHMVNAGELEMARGDGASDGDEVKAVFTVVYHAGAPGRADGMHGTGAGHYHETWRRVDGDWFLERLWMRQFYWKVQGV</sequence>
<dbReference type="InterPro" id="IPR037401">
    <property type="entry name" value="SnoaL-like"/>
</dbReference>
<dbReference type="EMBL" id="JAATWM020000013">
    <property type="protein sequence ID" value="KAF9877712.1"/>
    <property type="molecule type" value="Genomic_DNA"/>
</dbReference>
<feature type="domain" description="SnoaL-like" evidence="1">
    <location>
        <begin position="7"/>
        <end position="149"/>
    </location>
</feature>
<organism evidence="2 3">
    <name type="scientific">Colletotrichum karsti</name>
    <dbReference type="NCBI Taxonomy" id="1095194"/>
    <lineage>
        <taxon>Eukaryota</taxon>
        <taxon>Fungi</taxon>
        <taxon>Dikarya</taxon>
        <taxon>Ascomycota</taxon>
        <taxon>Pezizomycotina</taxon>
        <taxon>Sordariomycetes</taxon>
        <taxon>Hypocreomycetidae</taxon>
        <taxon>Glomerellales</taxon>
        <taxon>Glomerellaceae</taxon>
        <taxon>Colletotrichum</taxon>
        <taxon>Colletotrichum boninense species complex</taxon>
    </lineage>
</organism>
<reference evidence="2" key="1">
    <citation type="submission" date="2020-03" db="EMBL/GenBank/DDBJ databases">
        <authorList>
            <person name="He L."/>
        </authorList>
    </citation>
    <scope>NUCLEOTIDE SEQUENCE</scope>
    <source>
        <strain evidence="2">CkLH20</strain>
    </source>
</reference>
<dbReference type="Pfam" id="PF13577">
    <property type="entry name" value="SnoaL_4"/>
    <property type="match status" value="1"/>
</dbReference>
<comment type="caution">
    <text evidence="2">The sequence shown here is derived from an EMBL/GenBank/DDBJ whole genome shotgun (WGS) entry which is preliminary data.</text>
</comment>
<dbReference type="Gene3D" id="3.10.450.50">
    <property type="match status" value="1"/>
</dbReference>
<evidence type="ECO:0000259" key="1">
    <source>
        <dbReference type="Pfam" id="PF13577"/>
    </source>
</evidence>
<dbReference type="AlphaFoldDB" id="A0A9P6LMP4"/>
<gene>
    <name evidence="2" type="ORF">CkaCkLH20_04847</name>
</gene>
<evidence type="ECO:0000313" key="2">
    <source>
        <dbReference type="EMBL" id="KAF9877712.1"/>
    </source>
</evidence>
<name>A0A9P6LMP4_9PEZI</name>
<proteinExistence type="predicted"/>
<dbReference type="RefSeq" id="XP_038747173.1">
    <property type="nucleotide sequence ID" value="XM_038887566.1"/>
</dbReference>